<proteinExistence type="predicted"/>
<organism evidence="1 2">
    <name type="scientific">Phlebia brevispora</name>
    <dbReference type="NCBI Taxonomy" id="194682"/>
    <lineage>
        <taxon>Eukaryota</taxon>
        <taxon>Fungi</taxon>
        <taxon>Dikarya</taxon>
        <taxon>Basidiomycota</taxon>
        <taxon>Agaricomycotina</taxon>
        <taxon>Agaricomycetes</taxon>
        <taxon>Polyporales</taxon>
        <taxon>Meruliaceae</taxon>
        <taxon>Phlebia</taxon>
    </lineage>
</organism>
<sequence length="615" mass="68780">MSSDSSPALNPVKKFPSTPHGDALIIPVAAFLARVAPPLRHDLDAARVVNDLLCTSKRWPVIQNGRWRVFAQDPADLVKPLTKRYKGLENIVEAIHKVTGAVETPHLLHQCSQRAMGSADRGEHDLPDVCFSHGRRARQWTDVAAFGELHEKDSETALEENVMKVTASMHRCMQNDARRRFVYSFTINNSALRLWFCDRSQILVTEPFNFITEHRAVVHFFLSVMYASSSELGFDPTMALSEDGRHYDIKIRSKGLTQTCRTLKLLSSSRILLIGKGTRVWKAVRVDDRKEVGVPLVLKDTWTSPYLDSEGTVLKKLLSDLEQNHSQARSFFTSIEGYGDVYLNDECTILDYINTFKLADTTRALPVTCRADPMDKESAGQPRYIHHRIIYKDLCRSLHSETSVVQFFQHLGQITRALQTMHLAGWVHRDVSPANILVKDDGTALLADLEYAKRIGVGSEGKTGTPGFLALEAEVGRYRFPPPKNPPPQPSSSKYTLMERLRGMKDGKPIADEIAKPDLFYREEDGEDLPAVRYNPLHDLESVWWIAVYFVVTHEVHNADGAEGESFVAIMLVTASGANRTGARDGGEVVRCWCQAYDGANDQASSSDQAQDATG</sequence>
<name>A0ACC1T357_9APHY</name>
<gene>
    <name evidence="1" type="ORF">NM688_g4376</name>
</gene>
<protein>
    <submittedName>
        <fullName evidence="1">Uncharacterized protein</fullName>
    </submittedName>
</protein>
<reference evidence="1" key="1">
    <citation type="submission" date="2022-07" db="EMBL/GenBank/DDBJ databases">
        <title>Genome Sequence of Phlebia brevispora.</title>
        <authorList>
            <person name="Buettner E."/>
        </authorList>
    </citation>
    <scope>NUCLEOTIDE SEQUENCE</scope>
    <source>
        <strain evidence="1">MPL23</strain>
    </source>
</reference>
<accession>A0ACC1T357</accession>
<dbReference type="EMBL" id="JANHOG010000716">
    <property type="protein sequence ID" value="KAJ3552022.1"/>
    <property type="molecule type" value="Genomic_DNA"/>
</dbReference>
<keyword evidence="2" id="KW-1185">Reference proteome</keyword>
<evidence type="ECO:0000313" key="1">
    <source>
        <dbReference type="EMBL" id="KAJ3552022.1"/>
    </source>
</evidence>
<evidence type="ECO:0000313" key="2">
    <source>
        <dbReference type="Proteomes" id="UP001148662"/>
    </source>
</evidence>
<dbReference type="Proteomes" id="UP001148662">
    <property type="component" value="Unassembled WGS sequence"/>
</dbReference>
<comment type="caution">
    <text evidence="1">The sequence shown here is derived from an EMBL/GenBank/DDBJ whole genome shotgun (WGS) entry which is preliminary data.</text>
</comment>